<feature type="compositionally biased region" description="Basic residues" evidence="1">
    <location>
        <begin position="11"/>
        <end position="24"/>
    </location>
</feature>
<evidence type="ECO:0000313" key="3">
    <source>
        <dbReference type="Proteomes" id="UP000837857"/>
    </source>
</evidence>
<evidence type="ECO:0000313" key="2">
    <source>
        <dbReference type="EMBL" id="CAH2040683.1"/>
    </source>
</evidence>
<reference evidence="2" key="1">
    <citation type="submission" date="2022-03" db="EMBL/GenBank/DDBJ databases">
        <authorList>
            <person name="Martin H S."/>
        </authorList>
    </citation>
    <scope>NUCLEOTIDE SEQUENCE</scope>
</reference>
<accession>A0ABN8HVT7</accession>
<dbReference type="EMBL" id="OW152824">
    <property type="protein sequence ID" value="CAH2040683.1"/>
    <property type="molecule type" value="Genomic_DNA"/>
</dbReference>
<gene>
    <name evidence="2" type="ORF">IPOD504_LOCUS2735</name>
</gene>
<feature type="region of interest" description="Disordered" evidence="1">
    <location>
        <begin position="1"/>
        <end position="38"/>
    </location>
</feature>
<feature type="non-terminal residue" evidence="2">
    <location>
        <position position="1"/>
    </location>
</feature>
<sequence>MQSLSAETPSQKKKNKKEPRKRQKPTYPPVADLPSVAKPVLQTSMSAVTNSWADVAKRPKVHQTTKKSPLYYEQSTKMKRKPARGILMEIGGSDCGQKTDKLATKLREVLSESNVRVNRPVKTGDVRLRDLDNSVGPSELAAAIVEASVSSADDVKVGELRRSPISMGTCWPDWSEDDSEDYIKYEEPHTQPGALGIHEK</sequence>
<organism evidence="2 3">
    <name type="scientific">Iphiclides podalirius</name>
    <name type="common">scarce swallowtail</name>
    <dbReference type="NCBI Taxonomy" id="110791"/>
    <lineage>
        <taxon>Eukaryota</taxon>
        <taxon>Metazoa</taxon>
        <taxon>Ecdysozoa</taxon>
        <taxon>Arthropoda</taxon>
        <taxon>Hexapoda</taxon>
        <taxon>Insecta</taxon>
        <taxon>Pterygota</taxon>
        <taxon>Neoptera</taxon>
        <taxon>Endopterygota</taxon>
        <taxon>Lepidoptera</taxon>
        <taxon>Glossata</taxon>
        <taxon>Ditrysia</taxon>
        <taxon>Papilionoidea</taxon>
        <taxon>Papilionidae</taxon>
        <taxon>Papilioninae</taxon>
        <taxon>Iphiclides</taxon>
    </lineage>
</organism>
<keyword evidence="3" id="KW-1185">Reference proteome</keyword>
<protein>
    <submittedName>
        <fullName evidence="2">Uncharacterized protein</fullName>
    </submittedName>
</protein>
<dbReference type="Proteomes" id="UP000837857">
    <property type="component" value="Chromosome 12"/>
</dbReference>
<proteinExistence type="predicted"/>
<feature type="region of interest" description="Disordered" evidence="1">
    <location>
        <begin position="58"/>
        <end position="78"/>
    </location>
</feature>
<name>A0ABN8HVT7_9NEOP</name>
<evidence type="ECO:0000256" key="1">
    <source>
        <dbReference type="SAM" id="MobiDB-lite"/>
    </source>
</evidence>